<dbReference type="EMBL" id="CP120678">
    <property type="protein sequence ID" value="WIW70611.1"/>
    <property type="molecule type" value="Genomic_DNA"/>
</dbReference>
<evidence type="ECO:0000313" key="2">
    <source>
        <dbReference type="Proteomes" id="UP001243623"/>
    </source>
</evidence>
<reference evidence="1" key="1">
    <citation type="submission" date="2023-03" db="EMBL/GenBank/DDBJ databases">
        <title>Selenobaculum gbiensis gen. nov. sp. nov., a new bacterium isolated from the gut microbiota of IBD patient.</title>
        <authorList>
            <person name="Yeo S."/>
            <person name="Park H."/>
            <person name="Huh C.S."/>
        </authorList>
    </citation>
    <scope>NUCLEOTIDE SEQUENCE</scope>
    <source>
        <strain evidence="1">ICN-92133</strain>
    </source>
</reference>
<dbReference type="Proteomes" id="UP001243623">
    <property type="component" value="Chromosome"/>
</dbReference>
<keyword evidence="2" id="KW-1185">Reference proteome</keyword>
<accession>A0A9Y2AIV9</accession>
<proteinExistence type="predicted"/>
<sequence length="64" mass="7041">MAKETQEAELKTIEELAKKNGLKAWVFAGVKTANNWAEGKVLAESEFKKAVEDWLKGSMSGKKG</sequence>
<dbReference type="RefSeq" id="WP_309320448.1">
    <property type="nucleotide sequence ID" value="NZ_CP120678.1"/>
</dbReference>
<organism evidence="1 2">
    <name type="scientific">Selenobaculum gibii</name>
    <dbReference type="NCBI Taxonomy" id="3054208"/>
    <lineage>
        <taxon>Bacteria</taxon>
        <taxon>Bacillati</taxon>
        <taxon>Bacillota</taxon>
        <taxon>Negativicutes</taxon>
        <taxon>Selenomonadales</taxon>
        <taxon>Selenomonadaceae</taxon>
        <taxon>Selenobaculum</taxon>
    </lineage>
</organism>
<gene>
    <name evidence="1" type="ORF">P3F81_12105</name>
</gene>
<name>A0A9Y2AIV9_9FIRM</name>
<protein>
    <submittedName>
        <fullName evidence="1">Uncharacterized protein</fullName>
    </submittedName>
</protein>
<dbReference type="KEGG" id="sgbi:P3F81_12105"/>
<evidence type="ECO:0000313" key="1">
    <source>
        <dbReference type="EMBL" id="WIW70611.1"/>
    </source>
</evidence>
<dbReference type="AlphaFoldDB" id="A0A9Y2AIV9"/>